<accession>J9DY60</accession>
<keyword evidence="2" id="KW-1185">Reference proteome</keyword>
<sequence>MASQALKICAGIRHNLYDENTKPCIENELWKFHFFVIKNSFYGHHLR</sequence>
<protein>
    <submittedName>
        <fullName evidence="1">Uncharacterized protein</fullName>
    </submittedName>
</protein>
<evidence type="ECO:0000313" key="2">
    <source>
        <dbReference type="Proteomes" id="UP000004836"/>
    </source>
</evidence>
<dbReference type="Proteomes" id="UP000004836">
    <property type="component" value="Unassembled WGS sequence"/>
</dbReference>
<comment type="caution">
    <text evidence="1">The sequence shown here is derived from an EMBL/GenBank/DDBJ whole genome shotgun (WGS) entry which is preliminary data.</text>
</comment>
<proteinExistence type="predicted"/>
<evidence type="ECO:0000313" key="1">
    <source>
        <dbReference type="EMBL" id="EJW20584.1"/>
    </source>
</evidence>
<reference evidence="1 2" key="1">
    <citation type="journal article" date="2012" name="J. Bacteriol.">
        <title>Genome Sequence of Strain IMCC14465, Isolated from the East Sea, Belonging to the PS1 Clade of Alphaproteobacteria.</title>
        <authorList>
            <person name="Yang S.J."/>
            <person name="Kang I."/>
            <person name="Cho J.C."/>
        </authorList>
    </citation>
    <scope>NUCLEOTIDE SEQUENCE [LARGE SCALE GENOMIC DNA]</scope>
    <source>
        <strain evidence="1 2">IMCC14465</strain>
    </source>
</reference>
<organism evidence="1 2">
    <name type="scientific">alpha proteobacterium IMCC14465</name>
    <dbReference type="NCBI Taxonomy" id="1220535"/>
    <lineage>
        <taxon>Bacteria</taxon>
        <taxon>Pseudomonadati</taxon>
        <taxon>Pseudomonadota</taxon>
        <taxon>Alphaproteobacteria</taxon>
        <taxon>PS1 clade</taxon>
    </lineage>
</organism>
<dbReference type="EMBL" id="ALYF01000008">
    <property type="protein sequence ID" value="EJW20584.1"/>
    <property type="molecule type" value="Genomic_DNA"/>
</dbReference>
<dbReference type="STRING" id="1220535.IMCC14465_17090"/>
<dbReference type="AlphaFoldDB" id="J9DY60"/>
<name>J9DY60_9PROT</name>
<gene>
    <name evidence="1" type="ORF">IMCC14465_17090</name>
</gene>